<dbReference type="CDD" id="cd17324">
    <property type="entry name" value="MFS_NepI_like"/>
    <property type="match status" value="1"/>
</dbReference>
<reference evidence="8 9" key="2">
    <citation type="submission" date="2019-05" db="EMBL/GenBank/DDBJ databases">
        <title>Glycomyces buryatensis sp. nov.</title>
        <authorList>
            <person name="Nikitina E."/>
        </authorList>
    </citation>
    <scope>NUCLEOTIDE SEQUENCE [LARGE SCALE GENOMIC DNA]</scope>
    <source>
        <strain evidence="8 9">18</strain>
    </source>
</reference>
<name>A0A4S8QGQ0_9ACTN</name>
<dbReference type="Pfam" id="PF07690">
    <property type="entry name" value="MFS_1"/>
    <property type="match status" value="1"/>
</dbReference>
<keyword evidence="4 6" id="KW-1133">Transmembrane helix</keyword>
<sequence>MFAMSIGAFAIGTAEFVVMGILPTIAASERVSLESAGHLVTFYAVGVVVGAPLLTLATTKIPRKPLLIGFMAFFAAANLATALAPNFEVLLASRFIAGLPHGAYFGVAAVVGSSLVPFERRARAVATVFFGLTVATVVGVPLSAFVVDQVSWRLVFVAIAVIGVITMLAVAATVPDTRGAIPQSNPAAEVRALNSKRVVLTLVTGMVGFGGMFACYTYLTPLLEGVTGFGSAGVAIALVAFGVGLTAGNGAGGQLADRRPVSGMYTCFAAIAVILLVMYFTVASPVMAVLCVFAMAFASSAVSPILARMLLDSAQDAPSLASSLHHSAFNLANANGAWLGGLVLGAGFGLTAPMLIGAALALAGLVLSFSLAKAVREAPVEAPRELVLAH</sequence>
<dbReference type="SUPFAM" id="SSF103473">
    <property type="entry name" value="MFS general substrate transporter"/>
    <property type="match status" value="1"/>
</dbReference>
<comment type="subcellular location">
    <subcellularLocation>
        <location evidence="1">Cell membrane</location>
        <topology evidence="1">Multi-pass membrane protein</topology>
    </subcellularLocation>
</comment>
<feature type="transmembrane region" description="Helical" evidence="6">
    <location>
        <begin position="124"/>
        <end position="146"/>
    </location>
</feature>
<dbReference type="EMBL" id="STGY01000001">
    <property type="protein sequence ID" value="THV43648.1"/>
    <property type="molecule type" value="Genomic_DNA"/>
</dbReference>
<dbReference type="Proteomes" id="UP000308760">
    <property type="component" value="Unassembled WGS sequence"/>
</dbReference>
<dbReference type="Gene3D" id="1.20.1250.20">
    <property type="entry name" value="MFS general substrate transporter like domains"/>
    <property type="match status" value="1"/>
</dbReference>
<feature type="transmembrane region" description="Helical" evidence="6">
    <location>
        <begin position="36"/>
        <end position="54"/>
    </location>
</feature>
<keyword evidence="2" id="KW-1003">Cell membrane</keyword>
<reference evidence="9" key="1">
    <citation type="submission" date="2019-04" db="EMBL/GenBank/DDBJ databases">
        <title>Nocardioides xinjiangensis sp. nov.</title>
        <authorList>
            <person name="Liu S."/>
        </authorList>
    </citation>
    <scope>NUCLEOTIDE SEQUENCE [LARGE SCALE GENOMIC DNA]</scope>
    <source>
        <strain evidence="9">18</strain>
    </source>
</reference>
<keyword evidence="9" id="KW-1185">Reference proteome</keyword>
<comment type="caution">
    <text evidence="8">The sequence shown here is derived from an EMBL/GenBank/DDBJ whole genome shotgun (WGS) entry which is preliminary data.</text>
</comment>
<protein>
    <submittedName>
        <fullName evidence="8">MFS transporter</fullName>
    </submittedName>
</protein>
<gene>
    <name evidence="8" type="ORF">FAB82_00345</name>
</gene>
<accession>A0A4S8QGQ0</accession>
<dbReference type="InterPro" id="IPR020846">
    <property type="entry name" value="MFS_dom"/>
</dbReference>
<feature type="domain" description="Major facilitator superfamily (MFS) profile" evidence="7">
    <location>
        <begin position="1"/>
        <end position="376"/>
    </location>
</feature>
<feature type="transmembrane region" description="Helical" evidence="6">
    <location>
        <begin position="286"/>
        <end position="307"/>
    </location>
</feature>
<evidence type="ECO:0000313" key="8">
    <source>
        <dbReference type="EMBL" id="THV43648.1"/>
    </source>
</evidence>
<dbReference type="PROSITE" id="PS50850">
    <property type="entry name" value="MFS"/>
    <property type="match status" value="1"/>
</dbReference>
<dbReference type="InterPro" id="IPR011701">
    <property type="entry name" value="MFS"/>
</dbReference>
<organism evidence="8 9">
    <name type="scientific">Glycomyces buryatensis</name>
    <dbReference type="NCBI Taxonomy" id="2570927"/>
    <lineage>
        <taxon>Bacteria</taxon>
        <taxon>Bacillati</taxon>
        <taxon>Actinomycetota</taxon>
        <taxon>Actinomycetes</taxon>
        <taxon>Glycomycetales</taxon>
        <taxon>Glycomycetaceae</taxon>
        <taxon>Glycomyces</taxon>
    </lineage>
</organism>
<dbReference type="PANTHER" id="PTHR43124">
    <property type="entry name" value="PURINE EFFLUX PUMP PBUE"/>
    <property type="match status" value="1"/>
</dbReference>
<feature type="transmembrane region" description="Helical" evidence="6">
    <location>
        <begin position="225"/>
        <end position="248"/>
    </location>
</feature>
<keyword evidence="3 6" id="KW-0812">Transmembrane</keyword>
<feature type="transmembrane region" description="Helical" evidence="6">
    <location>
        <begin position="260"/>
        <end position="280"/>
    </location>
</feature>
<evidence type="ECO:0000256" key="2">
    <source>
        <dbReference type="ARBA" id="ARBA00022475"/>
    </source>
</evidence>
<dbReference type="PANTHER" id="PTHR43124:SF3">
    <property type="entry name" value="CHLORAMPHENICOL EFFLUX PUMP RV0191"/>
    <property type="match status" value="1"/>
</dbReference>
<dbReference type="GO" id="GO:0005886">
    <property type="term" value="C:plasma membrane"/>
    <property type="evidence" value="ECO:0007669"/>
    <property type="project" value="UniProtKB-SubCell"/>
</dbReference>
<evidence type="ECO:0000313" key="9">
    <source>
        <dbReference type="Proteomes" id="UP000308760"/>
    </source>
</evidence>
<evidence type="ECO:0000256" key="1">
    <source>
        <dbReference type="ARBA" id="ARBA00004651"/>
    </source>
</evidence>
<feature type="transmembrane region" description="Helical" evidence="6">
    <location>
        <begin position="91"/>
        <end position="112"/>
    </location>
</feature>
<dbReference type="AlphaFoldDB" id="A0A4S8QGQ0"/>
<proteinExistence type="predicted"/>
<evidence type="ECO:0000256" key="4">
    <source>
        <dbReference type="ARBA" id="ARBA00022989"/>
    </source>
</evidence>
<evidence type="ECO:0000256" key="5">
    <source>
        <dbReference type="ARBA" id="ARBA00023136"/>
    </source>
</evidence>
<dbReference type="GO" id="GO:0022857">
    <property type="term" value="F:transmembrane transporter activity"/>
    <property type="evidence" value="ECO:0007669"/>
    <property type="project" value="InterPro"/>
</dbReference>
<evidence type="ECO:0000259" key="7">
    <source>
        <dbReference type="PROSITE" id="PS50850"/>
    </source>
</evidence>
<feature type="transmembrane region" description="Helical" evidence="6">
    <location>
        <begin position="66"/>
        <end position="85"/>
    </location>
</feature>
<feature type="transmembrane region" description="Helical" evidence="6">
    <location>
        <begin position="152"/>
        <end position="174"/>
    </location>
</feature>
<dbReference type="OrthoDB" id="9814237at2"/>
<evidence type="ECO:0000256" key="6">
    <source>
        <dbReference type="SAM" id="Phobius"/>
    </source>
</evidence>
<dbReference type="InterPro" id="IPR050189">
    <property type="entry name" value="MFS_Efflux_Transporters"/>
</dbReference>
<keyword evidence="5 6" id="KW-0472">Membrane</keyword>
<evidence type="ECO:0000256" key="3">
    <source>
        <dbReference type="ARBA" id="ARBA00022692"/>
    </source>
</evidence>
<dbReference type="InterPro" id="IPR036259">
    <property type="entry name" value="MFS_trans_sf"/>
</dbReference>
<feature type="transmembrane region" description="Helical" evidence="6">
    <location>
        <begin position="198"/>
        <end position="219"/>
    </location>
</feature>